<evidence type="ECO:0000256" key="3">
    <source>
        <dbReference type="ARBA" id="ARBA00022512"/>
    </source>
</evidence>
<dbReference type="CDD" id="cd23507">
    <property type="entry name" value="hydrophobin_I"/>
    <property type="match status" value="1"/>
</dbReference>
<feature type="signal peptide" evidence="6">
    <location>
        <begin position="1"/>
        <end position="18"/>
    </location>
</feature>
<keyword evidence="6" id="KW-0732">Signal</keyword>
<evidence type="ECO:0000256" key="1">
    <source>
        <dbReference type="ARBA" id="ARBA00004191"/>
    </source>
</evidence>
<sequence length="119" mass="11796">MRLTSAIFAASLAVSALAAPAPGLGIANFQTTYCGNGGQTVCCNKLEQVTSLDTGVGKILGLLNVSLSQVTGLVGLQCTSINALGLGGAVSCTQQTACCSNNSYNGVVAIGCVPINISI</sequence>
<organism evidence="7 8">
    <name type="scientific">Coprinopsis cinerea (strain Okayama-7 / 130 / ATCC MYA-4618 / FGSC 9003)</name>
    <name type="common">Inky cap fungus</name>
    <name type="synonym">Hormographiella aspergillata</name>
    <dbReference type="NCBI Taxonomy" id="240176"/>
    <lineage>
        <taxon>Eukaryota</taxon>
        <taxon>Fungi</taxon>
        <taxon>Dikarya</taxon>
        <taxon>Basidiomycota</taxon>
        <taxon>Agaricomycotina</taxon>
        <taxon>Agaricomycetes</taxon>
        <taxon>Agaricomycetidae</taxon>
        <taxon>Agaricales</taxon>
        <taxon>Agaricineae</taxon>
        <taxon>Psathyrellaceae</taxon>
        <taxon>Coprinopsis</taxon>
    </lineage>
</organism>
<name>A8PFE7_COPC7</name>
<evidence type="ECO:0000256" key="4">
    <source>
        <dbReference type="ARBA" id="ARBA00022525"/>
    </source>
</evidence>
<dbReference type="GO" id="GO:0005199">
    <property type="term" value="F:structural constituent of cell wall"/>
    <property type="evidence" value="ECO:0007669"/>
    <property type="project" value="InterPro"/>
</dbReference>
<evidence type="ECO:0000313" key="8">
    <source>
        <dbReference type="Proteomes" id="UP000001861"/>
    </source>
</evidence>
<dbReference type="InterPro" id="IPR001338">
    <property type="entry name" value="Class_I_Hydrophobin"/>
</dbReference>
<dbReference type="eggNOG" id="ENOG502SZE8">
    <property type="taxonomic scope" value="Eukaryota"/>
</dbReference>
<keyword evidence="3 6" id="KW-0134">Cell wall</keyword>
<keyword evidence="8" id="KW-1185">Reference proteome</keyword>
<dbReference type="KEGG" id="cci:CC1G_04893"/>
<evidence type="ECO:0000256" key="6">
    <source>
        <dbReference type="RuleBase" id="RU365009"/>
    </source>
</evidence>
<reference evidence="7 8" key="1">
    <citation type="journal article" date="2010" name="Proc. Natl. Acad. Sci. U.S.A.">
        <title>Insights into evolution of multicellular fungi from the assembled chromosomes of the mushroom Coprinopsis cinerea (Coprinus cinereus).</title>
        <authorList>
            <person name="Stajich J.E."/>
            <person name="Wilke S.K."/>
            <person name="Ahren D."/>
            <person name="Au C.H."/>
            <person name="Birren B.W."/>
            <person name="Borodovsky M."/>
            <person name="Burns C."/>
            <person name="Canback B."/>
            <person name="Casselton L.A."/>
            <person name="Cheng C.K."/>
            <person name="Deng J."/>
            <person name="Dietrich F.S."/>
            <person name="Fargo D.C."/>
            <person name="Farman M.L."/>
            <person name="Gathman A.C."/>
            <person name="Goldberg J."/>
            <person name="Guigo R."/>
            <person name="Hoegger P.J."/>
            <person name="Hooker J.B."/>
            <person name="Huggins A."/>
            <person name="James T.Y."/>
            <person name="Kamada T."/>
            <person name="Kilaru S."/>
            <person name="Kodira C."/>
            <person name="Kues U."/>
            <person name="Kupfer D."/>
            <person name="Kwan H.S."/>
            <person name="Lomsadze A."/>
            <person name="Li W."/>
            <person name="Lilly W.W."/>
            <person name="Ma L.J."/>
            <person name="Mackey A.J."/>
            <person name="Manning G."/>
            <person name="Martin F."/>
            <person name="Muraguchi H."/>
            <person name="Natvig D.O."/>
            <person name="Palmerini H."/>
            <person name="Ramesh M.A."/>
            <person name="Rehmeyer C.J."/>
            <person name="Roe B.A."/>
            <person name="Shenoy N."/>
            <person name="Stanke M."/>
            <person name="Ter-Hovhannisyan V."/>
            <person name="Tunlid A."/>
            <person name="Velagapudi R."/>
            <person name="Vision T.J."/>
            <person name="Zeng Q."/>
            <person name="Zolan M.E."/>
            <person name="Pukkila P.J."/>
        </authorList>
    </citation>
    <scope>NUCLEOTIDE SEQUENCE [LARGE SCALE GENOMIC DNA]</scope>
    <source>
        <strain evidence="8">Okayama-7 / 130 / ATCC MYA-4618 / FGSC 9003</strain>
    </source>
</reference>
<gene>
    <name evidence="7" type="ORF">CC1G_04893</name>
</gene>
<comment type="subcellular location">
    <subcellularLocation>
        <location evidence="1 6">Secreted</location>
        <location evidence="1 6">Cell wall</location>
    </subcellularLocation>
</comment>
<dbReference type="InParanoid" id="A8PFE7"/>
<accession>A8PFE7</accession>
<dbReference type="GeneID" id="6017709"/>
<dbReference type="EMBL" id="AACS02000002">
    <property type="protein sequence ID" value="EAU80783.1"/>
    <property type="molecule type" value="Genomic_DNA"/>
</dbReference>
<dbReference type="GO" id="GO:0009277">
    <property type="term" value="C:fungal-type cell wall"/>
    <property type="evidence" value="ECO:0007669"/>
    <property type="project" value="InterPro"/>
</dbReference>
<keyword evidence="5 6" id="KW-1015">Disulfide bond</keyword>
<dbReference type="SMART" id="SM00075">
    <property type="entry name" value="HYDRO"/>
    <property type="match status" value="1"/>
</dbReference>
<evidence type="ECO:0000313" key="7">
    <source>
        <dbReference type="EMBL" id="EAU80783.1"/>
    </source>
</evidence>
<dbReference type="OMA" id="CCNSIES"/>
<feature type="chain" id="PRO_5013988747" description="Hydrophobin" evidence="6">
    <location>
        <begin position="19"/>
        <end position="119"/>
    </location>
</feature>
<keyword evidence="4 6" id="KW-0964">Secreted</keyword>
<comment type="caution">
    <text evidence="7">The sequence shown here is derived from an EMBL/GenBank/DDBJ whole genome shotgun (WGS) entry which is preliminary data.</text>
</comment>
<dbReference type="Proteomes" id="UP000001861">
    <property type="component" value="Unassembled WGS sequence"/>
</dbReference>
<dbReference type="AlphaFoldDB" id="A8PFE7"/>
<dbReference type="VEuPathDB" id="FungiDB:CC1G_04893"/>
<evidence type="ECO:0000256" key="2">
    <source>
        <dbReference type="ARBA" id="ARBA00010446"/>
    </source>
</evidence>
<dbReference type="Pfam" id="PF01185">
    <property type="entry name" value="Hydrophobin"/>
    <property type="match status" value="1"/>
</dbReference>
<protein>
    <recommendedName>
        <fullName evidence="6">Hydrophobin</fullName>
    </recommendedName>
</protein>
<dbReference type="OrthoDB" id="4225815at2759"/>
<comment type="similarity">
    <text evidence="2 6">Belongs to the fungal hydrophobin family.</text>
</comment>
<evidence type="ECO:0000256" key="5">
    <source>
        <dbReference type="ARBA" id="ARBA00023157"/>
    </source>
</evidence>
<dbReference type="RefSeq" id="XP_001841049.1">
    <property type="nucleotide sequence ID" value="XM_001840997.2"/>
</dbReference>
<proteinExistence type="inferred from homology"/>